<dbReference type="PANTHER" id="PTHR22960">
    <property type="entry name" value="MOLYBDOPTERIN COFACTOR SYNTHESIS PROTEIN A"/>
    <property type="match status" value="1"/>
</dbReference>
<dbReference type="SFLD" id="SFLDS00029">
    <property type="entry name" value="Radical_SAM"/>
    <property type="match status" value="1"/>
</dbReference>
<dbReference type="Pfam" id="PF06463">
    <property type="entry name" value="Mob_synth_C"/>
    <property type="match status" value="1"/>
</dbReference>
<dbReference type="GO" id="GO:1904047">
    <property type="term" value="F:S-adenosyl-L-methionine binding"/>
    <property type="evidence" value="ECO:0007669"/>
    <property type="project" value="UniProtKB-UniRule"/>
</dbReference>
<dbReference type="NCBIfam" id="TIGR02666">
    <property type="entry name" value="moaA"/>
    <property type="match status" value="1"/>
</dbReference>
<evidence type="ECO:0000256" key="7">
    <source>
        <dbReference type="ARBA" id="ARBA00023014"/>
    </source>
</evidence>
<feature type="binding site" evidence="12">
    <location>
        <position position="78"/>
    </location>
    <ligand>
        <name>S-adenosyl-L-methionine</name>
        <dbReference type="ChEBI" id="CHEBI:59789"/>
    </ligand>
</feature>
<evidence type="ECO:0000256" key="3">
    <source>
        <dbReference type="ARBA" id="ARBA00022691"/>
    </source>
</evidence>
<feature type="binding site" evidence="12">
    <location>
        <position position="165"/>
    </location>
    <ligand>
        <name>GTP</name>
        <dbReference type="ChEBI" id="CHEBI:37565"/>
    </ligand>
</feature>
<dbReference type="SFLD" id="SFLDG01067">
    <property type="entry name" value="SPASM/twitch_domain_containing"/>
    <property type="match status" value="1"/>
</dbReference>
<feature type="binding site" evidence="12">
    <location>
        <begin position="273"/>
        <end position="275"/>
    </location>
    <ligand>
        <name>GTP</name>
        <dbReference type="ChEBI" id="CHEBI:37565"/>
    </ligand>
</feature>
<evidence type="ECO:0000256" key="1">
    <source>
        <dbReference type="ARBA" id="ARBA00012167"/>
    </source>
</evidence>
<dbReference type="InterPro" id="IPR006638">
    <property type="entry name" value="Elp3/MiaA/NifB-like_rSAM"/>
</dbReference>
<feature type="binding site" evidence="12">
    <location>
        <position position="38"/>
    </location>
    <ligand>
        <name>S-adenosyl-L-methionine</name>
        <dbReference type="ChEBI" id="CHEBI:59789"/>
    </ligand>
</feature>
<evidence type="ECO:0000256" key="12">
    <source>
        <dbReference type="HAMAP-Rule" id="MF_01225"/>
    </source>
</evidence>
<feature type="binding site" evidence="12">
    <location>
        <position position="268"/>
    </location>
    <ligand>
        <name>[4Fe-4S] cluster</name>
        <dbReference type="ChEBI" id="CHEBI:49883"/>
        <label>2</label>
        <note>4Fe-4S-substrate</note>
    </ligand>
</feature>
<dbReference type="PANTHER" id="PTHR22960:SF0">
    <property type="entry name" value="MOLYBDENUM COFACTOR BIOSYNTHESIS PROTEIN 1"/>
    <property type="match status" value="1"/>
</dbReference>
<keyword evidence="2 12" id="KW-0004">4Fe-4S</keyword>
<feature type="binding site" evidence="12">
    <location>
        <position position="199"/>
    </location>
    <ligand>
        <name>S-adenosyl-L-methionine</name>
        <dbReference type="ChEBI" id="CHEBI:59789"/>
    </ligand>
</feature>
<dbReference type="GO" id="GO:0005525">
    <property type="term" value="F:GTP binding"/>
    <property type="evidence" value="ECO:0007669"/>
    <property type="project" value="UniProtKB-UniRule"/>
</dbReference>
<feature type="binding site" evidence="12">
    <location>
        <position position="25"/>
    </location>
    <ligand>
        <name>GTP</name>
        <dbReference type="ChEBI" id="CHEBI:37565"/>
    </ligand>
</feature>
<dbReference type="SFLD" id="SFLDG01383">
    <property type="entry name" value="cyclic_pyranopterin_phosphate"/>
    <property type="match status" value="1"/>
</dbReference>
<dbReference type="AlphaFoldDB" id="F3Z292"/>
<keyword evidence="15" id="KW-1185">Reference proteome</keyword>
<protein>
    <recommendedName>
        <fullName evidence="1 12">GTP 3',8-cyclase</fullName>
        <ecNumber evidence="1 12">4.1.99.22</ecNumber>
    </recommendedName>
    <alternativeName>
        <fullName evidence="12">Molybdenum cofactor biosynthesis protein A</fullName>
    </alternativeName>
</protein>
<dbReference type="GO" id="GO:0006777">
    <property type="term" value="P:Mo-molybdopterin cofactor biosynthetic process"/>
    <property type="evidence" value="ECO:0007669"/>
    <property type="project" value="UniProtKB-UniRule"/>
</dbReference>
<dbReference type="InterPro" id="IPR058240">
    <property type="entry name" value="rSAM_sf"/>
</dbReference>
<dbReference type="GO" id="GO:0061798">
    <property type="term" value="F:GTP 3',8'-cyclase activity"/>
    <property type="evidence" value="ECO:0007669"/>
    <property type="project" value="UniProtKB-UniRule"/>
</dbReference>
<dbReference type="InterPro" id="IPR040064">
    <property type="entry name" value="MoaA-like"/>
</dbReference>
<dbReference type="eggNOG" id="COG2896">
    <property type="taxonomic scope" value="Bacteria"/>
</dbReference>
<dbReference type="STRING" id="690850.Desaf_1797"/>
<comment type="subunit">
    <text evidence="12">Monomer and homodimer.</text>
</comment>
<dbReference type="InterPro" id="IPR013483">
    <property type="entry name" value="MoaA"/>
</dbReference>
<dbReference type="SUPFAM" id="SSF102114">
    <property type="entry name" value="Radical SAM enzymes"/>
    <property type="match status" value="1"/>
</dbReference>
<dbReference type="InterPro" id="IPR007197">
    <property type="entry name" value="rSAM"/>
</dbReference>
<dbReference type="InterPro" id="IPR010505">
    <property type="entry name" value="MoaA_twitch"/>
</dbReference>
<feature type="binding site" evidence="12">
    <location>
        <position position="39"/>
    </location>
    <ligand>
        <name>[4Fe-4S] cluster</name>
        <dbReference type="ChEBI" id="CHEBI:49883"/>
        <label>1</label>
        <note>4Fe-4S-S-AdoMet</note>
    </ligand>
</feature>
<comment type="function">
    <text evidence="12">Catalyzes the cyclization of GTP to (8S)-3',8-cyclo-7,8-dihydroguanosine 5'-triphosphate.</text>
</comment>
<evidence type="ECO:0000256" key="8">
    <source>
        <dbReference type="ARBA" id="ARBA00023134"/>
    </source>
</evidence>
<dbReference type="Pfam" id="PF04055">
    <property type="entry name" value="Radical_SAM"/>
    <property type="match status" value="1"/>
</dbReference>
<feature type="domain" description="Radical SAM core" evidence="13">
    <location>
        <begin position="16"/>
        <end position="238"/>
    </location>
</feature>
<organism evidence="14 15">
    <name type="scientific">Desulfocurvibacter africanus subsp. africanus str. Walvis Bay</name>
    <dbReference type="NCBI Taxonomy" id="690850"/>
    <lineage>
        <taxon>Bacteria</taxon>
        <taxon>Pseudomonadati</taxon>
        <taxon>Thermodesulfobacteriota</taxon>
        <taxon>Desulfovibrionia</taxon>
        <taxon>Desulfovibrionales</taxon>
        <taxon>Desulfovibrionaceae</taxon>
        <taxon>Desulfocurvibacter</taxon>
    </lineage>
</organism>
<evidence type="ECO:0000256" key="10">
    <source>
        <dbReference type="ARBA" id="ARBA00023239"/>
    </source>
</evidence>
<proteinExistence type="inferred from homology"/>
<comment type="catalytic activity">
    <reaction evidence="11 12">
        <text>GTP + AH2 + S-adenosyl-L-methionine = (8S)-3',8-cyclo-7,8-dihydroguanosine 5'-triphosphate + 5'-deoxyadenosine + L-methionine + A + H(+)</text>
        <dbReference type="Rhea" id="RHEA:49576"/>
        <dbReference type="ChEBI" id="CHEBI:13193"/>
        <dbReference type="ChEBI" id="CHEBI:15378"/>
        <dbReference type="ChEBI" id="CHEBI:17319"/>
        <dbReference type="ChEBI" id="CHEBI:17499"/>
        <dbReference type="ChEBI" id="CHEBI:37565"/>
        <dbReference type="ChEBI" id="CHEBI:57844"/>
        <dbReference type="ChEBI" id="CHEBI:59789"/>
        <dbReference type="ChEBI" id="CHEBI:131766"/>
        <dbReference type="EC" id="4.1.99.22"/>
    </reaction>
</comment>
<gene>
    <name evidence="12" type="primary">moaA</name>
    <name evidence="14" type="ORF">Desaf_1797</name>
</gene>
<feature type="binding site" evidence="12">
    <location>
        <position position="32"/>
    </location>
    <ligand>
        <name>[4Fe-4S] cluster</name>
        <dbReference type="ChEBI" id="CHEBI:49883"/>
        <label>1</label>
        <note>4Fe-4S-S-AdoMet</note>
    </ligand>
</feature>
<dbReference type="EMBL" id="CP003221">
    <property type="protein sequence ID" value="EGJ50132.1"/>
    <property type="molecule type" value="Genomic_DNA"/>
</dbReference>
<keyword evidence="3 12" id="KW-0949">S-adenosyl-L-methionine</keyword>
<evidence type="ECO:0000256" key="11">
    <source>
        <dbReference type="ARBA" id="ARBA00048697"/>
    </source>
</evidence>
<evidence type="ECO:0000259" key="13">
    <source>
        <dbReference type="PROSITE" id="PS51918"/>
    </source>
</evidence>
<evidence type="ECO:0000256" key="4">
    <source>
        <dbReference type="ARBA" id="ARBA00022723"/>
    </source>
</evidence>
<dbReference type="GO" id="GO:0061799">
    <property type="term" value="F:cyclic pyranopterin monophosphate synthase activity"/>
    <property type="evidence" value="ECO:0007669"/>
    <property type="project" value="TreeGrafter"/>
</dbReference>
<keyword evidence="8 12" id="KW-0342">GTP-binding</keyword>
<evidence type="ECO:0000256" key="9">
    <source>
        <dbReference type="ARBA" id="ARBA00023150"/>
    </source>
</evidence>
<dbReference type="Gene3D" id="3.20.20.70">
    <property type="entry name" value="Aldolase class I"/>
    <property type="match status" value="1"/>
</dbReference>
<keyword evidence="4 12" id="KW-0479">Metal-binding</keyword>
<dbReference type="HOGENOM" id="CLU_009273_0_1_7"/>
<evidence type="ECO:0000256" key="5">
    <source>
        <dbReference type="ARBA" id="ARBA00022741"/>
    </source>
</evidence>
<keyword evidence="7 12" id="KW-0411">Iron-sulfur</keyword>
<dbReference type="CDD" id="cd01335">
    <property type="entry name" value="Radical_SAM"/>
    <property type="match status" value="1"/>
</dbReference>
<keyword evidence="10 12" id="KW-0456">Lyase</keyword>
<evidence type="ECO:0000256" key="2">
    <source>
        <dbReference type="ARBA" id="ARBA00022485"/>
    </source>
</evidence>
<dbReference type="Proteomes" id="UP000007844">
    <property type="component" value="Chromosome"/>
</dbReference>
<dbReference type="CDD" id="cd21117">
    <property type="entry name" value="Twitch_MoaA"/>
    <property type="match status" value="1"/>
</dbReference>
<comment type="similarity">
    <text evidence="12">Belongs to the radical SAM superfamily. MoaA family.</text>
</comment>
<dbReference type="InterPro" id="IPR013785">
    <property type="entry name" value="Aldolase_TIM"/>
</dbReference>
<dbReference type="EC" id="4.1.99.22" evidence="1 12"/>
<dbReference type="KEGG" id="daf:Desaf_1797"/>
<feature type="binding site" evidence="12">
    <location>
        <position position="36"/>
    </location>
    <ligand>
        <name>[4Fe-4S] cluster</name>
        <dbReference type="ChEBI" id="CHEBI:49883"/>
        <label>1</label>
        <note>4Fe-4S-S-AdoMet</note>
    </ligand>
</feature>
<reference evidence="14 15" key="1">
    <citation type="journal article" date="2011" name="J. Bacteriol.">
        <title>Genome sequence of the mercury-methylating and pleomorphic Desulfovibrio africanus Strain Walvis Bay.</title>
        <authorList>
            <person name="Brown S.D."/>
            <person name="Wall J.D."/>
            <person name="Kucken A.M."/>
            <person name="Gilmour C.C."/>
            <person name="Podar M."/>
            <person name="Brandt C.C."/>
            <person name="Teshima H."/>
            <person name="Detter J.C."/>
            <person name="Han C.S."/>
            <person name="Land M.L."/>
            <person name="Lucas S."/>
            <person name="Han J."/>
            <person name="Pennacchio L."/>
            <person name="Nolan M."/>
            <person name="Pitluck S."/>
            <person name="Woyke T."/>
            <person name="Goodwin L."/>
            <person name="Palumbo A.V."/>
            <person name="Elias D.A."/>
        </authorList>
    </citation>
    <scope>NUCLEOTIDE SEQUENCE [LARGE SCALE GENOMIC DNA]</scope>
    <source>
        <strain evidence="14 15">Walvis Bay</strain>
    </source>
</reference>
<feature type="binding site" evidence="12">
    <location>
        <position position="271"/>
    </location>
    <ligand>
        <name>[4Fe-4S] cluster</name>
        <dbReference type="ChEBI" id="CHEBI:49883"/>
        <label>2</label>
        <note>4Fe-4S-substrate</note>
    </ligand>
</feature>
<comment type="pathway">
    <text evidence="12">Cofactor biosynthesis; molybdopterin biosynthesis.</text>
</comment>
<evidence type="ECO:0000313" key="15">
    <source>
        <dbReference type="Proteomes" id="UP000007844"/>
    </source>
</evidence>
<feature type="binding site" evidence="12">
    <location>
        <position position="105"/>
    </location>
    <ligand>
        <name>GTP</name>
        <dbReference type="ChEBI" id="CHEBI:37565"/>
    </ligand>
</feature>
<dbReference type="InterPro" id="IPR050105">
    <property type="entry name" value="MoCo_biosynth_MoaA/MoaC"/>
</dbReference>
<dbReference type="InterPro" id="IPR000385">
    <property type="entry name" value="MoaA_NifB_PqqE_Fe-S-bd_CS"/>
</dbReference>
<dbReference type="PROSITE" id="PS51918">
    <property type="entry name" value="RADICAL_SAM"/>
    <property type="match status" value="1"/>
</dbReference>
<feature type="binding site" evidence="12">
    <location>
        <position position="285"/>
    </location>
    <ligand>
        <name>[4Fe-4S] cluster</name>
        <dbReference type="ChEBI" id="CHEBI:49883"/>
        <label>2</label>
        <note>4Fe-4S-substrate</note>
    </ligand>
</feature>
<keyword evidence="6 12" id="KW-0408">Iron</keyword>
<sequence length="345" mass="38976">MTGIERLHKNERILDSHGRTVSYLRLSVTDRCNLRCAYCFSKDIRFIDHQSILRYEELLTIVDLAKELGIRKVRLTGGEPFVRKDFLWLVEHILARHPELDLRITTNATLLAGKVRTLKELGVTHLNVSLDTLDPRKFVDITGRDFFRQVRSALDEVMAEGIKLKVNAVAMRGVNDDELPAFLALARDNPLDMRFIEFMPMGDDDLWSDMRYWPASDILRQAEELAELVPVQSFDGGPDADRGPARVYSIKGGKGRLGLISPLSDHFCGTCNRLRITPDGKLRTCLFSDREYRLLPMLRHPNLGPEAVLRAMRLASTRKPLGYKLLAARAKGHSVAGKRMSAIGG</sequence>
<evidence type="ECO:0000256" key="6">
    <source>
        <dbReference type="ARBA" id="ARBA00023004"/>
    </source>
</evidence>
<feature type="binding site" evidence="12">
    <location>
        <position position="129"/>
    </location>
    <ligand>
        <name>S-adenosyl-L-methionine</name>
        <dbReference type="ChEBI" id="CHEBI:59789"/>
    </ligand>
</feature>
<dbReference type="SMART" id="SM00729">
    <property type="entry name" value="Elp3"/>
    <property type="match status" value="1"/>
</dbReference>
<dbReference type="GO" id="GO:0046872">
    <property type="term" value="F:metal ion binding"/>
    <property type="evidence" value="ECO:0007669"/>
    <property type="project" value="UniProtKB-KW"/>
</dbReference>
<dbReference type="RefSeq" id="WP_014259892.1">
    <property type="nucleotide sequence ID" value="NC_016629.1"/>
</dbReference>
<accession>F3Z292</accession>
<keyword evidence="5 12" id="KW-0547">Nucleotide-binding</keyword>
<dbReference type="HAMAP" id="MF_01225_B">
    <property type="entry name" value="MoaA_B"/>
    <property type="match status" value="1"/>
</dbReference>
<dbReference type="GO" id="GO:0051539">
    <property type="term" value="F:4 iron, 4 sulfur cluster binding"/>
    <property type="evidence" value="ECO:0007669"/>
    <property type="project" value="UniProtKB-UniRule"/>
</dbReference>
<comment type="cofactor">
    <cofactor evidence="12">
        <name>[4Fe-4S] cluster</name>
        <dbReference type="ChEBI" id="CHEBI:49883"/>
    </cofactor>
    <text evidence="12">Binds 2 [4Fe-4S] clusters. Binds 1 [4Fe-4S] cluster coordinated with 3 cysteines and an exchangeable S-adenosyl-L-methionine and 1 [4Fe-4S] cluster coordinated with 3 cysteines and the GTP-derived substrate.</text>
</comment>
<feature type="binding site" evidence="12">
    <location>
        <position position="74"/>
    </location>
    <ligand>
        <name>GTP</name>
        <dbReference type="ChEBI" id="CHEBI:37565"/>
    </ligand>
</feature>
<name>F3Z292_DESAF</name>
<dbReference type="PROSITE" id="PS01305">
    <property type="entry name" value="MOAA_NIFB_PQQE"/>
    <property type="match status" value="1"/>
</dbReference>
<dbReference type="SFLD" id="SFLDG01386">
    <property type="entry name" value="main_SPASM_domain-containing"/>
    <property type="match status" value="1"/>
</dbReference>
<dbReference type="UniPathway" id="UPA00344"/>
<evidence type="ECO:0000313" key="14">
    <source>
        <dbReference type="EMBL" id="EGJ50132.1"/>
    </source>
</evidence>
<keyword evidence="9 12" id="KW-0501">Molybdenum cofactor biosynthesis</keyword>